<evidence type="ECO:0000256" key="4">
    <source>
        <dbReference type="ARBA" id="ARBA00022519"/>
    </source>
</evidence>
<keyword evidence="12" id="KW-1185">Reference proteome</keyword>
<evidence type="ECO:0000256" key="3">
    <source>
        <dbReference type="ARBA" id="ARBA00022475"/>
    </source>
</evidence>
<protein>
    <submittedName>
        <fullName evidence="11">Tripartite AtP-independent periplasmic transporter subunit DctQ</fullName>
    </submittedName>
</protein>
<feature type="domain" description="Tripartite ATP-independent periplasmic transporters DctQ component" evidence="10">
    <location>
        <begin position="23"/>
        <end position="152"/>
    </location>
</feature>
<dbReference type="Pfam" id="PF04290">
    <property type="entry name" value="DctQ"/>
    <property type="match status" value="1"/>
</dbReference>
<feature type="transmembrane region" description="Helical" evidence="9">
    <location>
        <begin position="12"/>
        <end position="35"/>
    </location>
</feature>
<gene>
    <name evidence="11" type="ORF">KKC1_29260</name>
</gene>
<evidence type="ECO:0000256" key="8">
    <source>
        <dbReference type="ARBA" id="ARBA00038436"/>
    </source>
</evidence>
<comment type="caution">
    <text evidence="11">The sequence shown here is derived from an EMBL/GenBank/DDBJ whole genome shotgun (WGS) entry which is preliminary data.</text>
</comment>
<evidence type="ECO:0000256" key="2">
    <source>
        <dbReference type="ARBA" id="ARBA00022448"/>
    </source>
</evidence>
<feature type="transmembrane region" description="Helical" evidence="9">
    <location>
        <begin position="127"/>
        <end position="150"/>
    </location>
</feature>
<dbReference type="Proteomes" id="UP000197032">
    <property type="component" value="Unassembled WGS sequence"/>
</dbReference>
<reference evidence="12" key="1">
    <citation type="journal article" date="2017" name="Appl. Environ. Microbiol.">
        <title>Genomic analysis of Calderihabitans maritimus KKC1, a thermophilic hydrogenogenic carboxydotrophic bacterium isolated from marine sediment.</title>
        <authorList>
            <person name="Omae K."/>
            <person name="Yoneda Y."/>
            <person name="Fukuyama Y."/>
            <person name="Yoshida T."/>
            <person name="Sako Y."/>
        </authorList>
    </citation>
    <scope>NUCLEOTIDE SEQUENCE [LARGE SCALE GENOMIC DNA]</scope>
    <source>
        <strain evidence="12">KKC1</strain>
    </source>
</reference>
<dbReference type="InterPro" id="IPR007387">
    <property type="entry name" value="TRAP_DctQ"/>
</dbReference>
<evidence type="ECO:0000256" key="1">
    <source>
        <dbReference type="ARBA" id="ARBA00004429"/>
    </source>
</evidence>
<evidence type="ECO:0000256" key="7">
    <source>
        <dbReference type="ARBA" id="ARBA00023136"/>
    </source>
</evidence>
<evidence type="ECO:0000259" key="10">
    <source>
        <dbReference type="Pfam" id="PF04290"/>
    </source>
</evidence>
<keyword evidence="4" id="KW-0997">Cell inner membrane</keyword>
<keyword evidence="6 9" id="KW-1133">Transmembrane helix</keyword>
<evidence type="ECO:0000313" key="11">
    <source>
        <dbReference type="EMBL" id="GAW93799.1"/>
    </source>
</evidence>
<dbReference type="InterPro" id="IPR055348">
    <property type="entry name" value="DctQ"/>
</dbReference>
<evidence type="ECO:0000256" key="9">
    <source>
        <dbReference type="SAM" id="Phobius"/>
    </source>
</evidence>
<comment type="similarity">
    <text evidence="8">Belongs to the TRAP transporter small permease family.</text>
</comment>
<dbReference type="EMBL" id="BDGJ01000168">
    <property type="protein sequence ID" value="GAW93799.1"/>
    <property type="molecule type" value="Genomic_DNA"/>
</dbReference>
<dbReference type="OrthoDB" id="9814265at2"/>
<sequence>MKKISEVLEKLAIFFTVAAVAVMTLITFVQVITRYVFGFSLTWSEEFARYLFIWITFIGGSIAFRRLQLTSINIIVDKLPQKARFWILLVADLLVGVFLVVIVIYGIKLIYSPGVVRQLSPAMQIPMGIPYIAVPLGGFLMLVHNICHILDKIVQIKRGPSPVAQEQKG</sequence>
<dbReference type="PANTHER" id="PTHR35011:SF2">
    <property type="entry name" value="2,3-DIKETO-L-GULONATE TRAP TRANSPORTER SMALL PERMEASE PROTEIN YIAM"/>
    <property type="match status" value="1"/>
</dbReference>
<dbReference type="GO" id="GO:0015740">
    <property type="term" value="P:C4-dicarboxylate transport"/>
    <property type="evidence" value="ECO:0007669"/>
    <property type="project" value="TreeGrafter"/>
</dbReference>
<accession>A0A1Z5HW87</accession>
<dbReference type="PANTHER" id="PTHR35011">
    <property type="entry name" value="2,3-DIKETO-L-GULONATE TRAP TRANSPORTER SMALL PERMEASE PROTEIN YIAM"/>
    <property type="match status" value="1"/>
</dbReference>
<dbReference type="GO" id="GO:0005886">
    <property type="term" value="C:plasma membrane"/>
    <property type="evidence" value="ECO:0007669"/>
    <property type="project" value="UniProtKB-SubCell"/>
</dbReference>
<comment type="subcellular location">
    <subcellularLocation>
        <location evidence="1">Cell inner membrane</location>
        <topology evidence="1">Multi-pass membrane protein</topology>
    </subcellularLocation>
</comment>
<evidence type="ECO:0000313" key="12">
    <source>
        <dbReference type="Proteomes" id="UP000197032"/>
    </source>
</evidence>
<dbReference type="AlphaFoldDB" id="A0A1Z5HW87"/>
<organism evidence="11 12">
    <name type="scientific">Calderihabitans maritimus</name>
    <dbReference type="NCBI Taxonomy" id="1246530"/>
    <lineage>
        <taxon>Bacteria</taxon>
        <taxon>Bacillati</taxon>
        <taxon>Bacillota</taxon>
        <taxon>Clostridia</taxon>
        <taxon>Neomoorellales</taxon>
        <taxon>Calderihabitantaceae</taxon>
        <taxon>Calderihabitans</taxon>
    </lineage>
</organism>
<feature type="transmembrane region" description="Helical" evidence="9">
    <location>
        <begin position="47"/>
        <end position="64"/>
    </location>
</feature>
<feature type="transmembrane region" description="Helical" evidence="9">
    <location>
        <begin position="85"/>
        <end position="107"/>
    </location>
</feature>
<keyword evidence="2" id="KW-0813">Transport</keyword>
<keyword evidence="5 9" id="KW-0812">Transmembrane</keyword>
<dbReference type="RefSeq" id="WP_088554866.1">
    <property type="nucleotide sequence ID" value="NZ_BDGJ01000168.1"/>
</dbReference>
<keyword evidence="7 9" id="KW-0472">Membrane</keyword>
<evidence type="ECO:0000256" key="5">
    <source>
        <dbReference type="ARBA" id="ARBA00022692"/>
    </source>
</evidence>
<proteinExistence type="inferred from homology"/>
<dbReference type="GO" id="GO:0022857">
    <property type="term" value="F:transmembrane transporter activity"/>
    <property type="evidence" value="ECO:0007669"/>
    <property type="project" value="TreeGrafter"/>
</dbReference>
<keyword evidence="3" id="KW-1003">Cell membrane</keyword>
<evidence type="ECO:0000256" key="6">
    <source>
        <dbReference type="ARBA" id="ARBA00022989"/>
    </source>
</evidence>
<name>A0A1Z5HW87_9FIRM</name>